<dbReference type="PIRSF" id="PIRSF015877">
    <property type="entry name" value="UCP015877"/>
    <property type="match status" value="1"/>
</dbReference>
<dbReference type="OrthoDB" id="23364at2157"/>
<dbReference type="Pfam" id="PF19769">
    <property type="entry name" value="CPxCG_zf"/>
    <property type="match status" value="1"/>
</dbReference>
<dbReference type="HOGENOM" id="CLU_110112_1_0_2"/>
<dbReference type="PANTHER" id="PTHR42195:SF1">
    <property type="entry name" value="ZINC FINGER PROTEIN"/>
    <property type="match status" value="1"/>
</dbReference>
<dbReference type="KEGG" id="mjh:JH146_0973"/>
<dbReference type="PANTHER" id="PTHR42195">
    <property type="entry name" value="UCP015877 FAMILY PROTEIN"/>
    <property type="match status" value="1"/>
</dbReference>
<name>A0A076LG07_9EURY</name>
<keyword evidence="2" id="KW-1185">Reference proteome</keyword>
<dbReference type="AlphaFoldDB" id="A0A076LG07"/>
<evidence type="ECO:0000313" key="1">
    <source>
        <dbReference type="EMBL" id="AIJ05817.1"/>
    </source>
</evidence>
<protein>
    <submittedName>
        <fullName evidence="1">Uncharacterized protein</fullName>
    </submittedName>
</protein>
<organism evidence="1 2">
    <name type="scientific">Methanocaldococcus bathoardescens</name>
    <dbReference type="NCBI Taxonomy" id="1301915"/>
    <lineage>
        <taxon>Archaea</taxon>
        <taxon>Methanobacteriati</taxon>
        <taxon>Methanobacteriota</taxon>
        <taxon>Methanomada group</taxon>
        <taxon>Methanococci</taxon>
        <taxon>Methanococcales</taxon>
        <taxon>Methanocaldococcaceae</taxon>
        <taxon>Methanocaldococcus</taxon>
    </lineage>
</organism>
<accession>A0A076LG07</accession>
<dbReference type="Proteomes" id="UP000028781">
    <property type="component" value="Chromosome"/>
</dbReference>
<gene>
    <name evidence="1" type="ORF">JH146_0973</name>
</gene>
<sequence length="202" mass="23249">MTEKLYIECENCGFEEQEVLKKKIYNKSAYYLVRCPNCGAVREIVDKVKLSQAKLIISRYDISESKIINIPEDETYKVGDTIEVDGEKIEITKIETPEPVKSALGKDIKFIWGKSLSIPKKLGISVNDGSKTYGIYIYIPNDFEFEVEKVYRINDGFFRLKKIKTEKGAAKKSKAKDIKRLYGEVTKPVRNYVDLSKFYKGE</sequence>
<dbReference type="RefSeq" id="WP_048201962.1">
    <property type="nucleotide sequence ID" value="NZ_CP009149.1"/>
</dbReference>
<evidence type="ECO:0000313" key="2">
    <source>
        <dbReference type="Proteomes" id="UP000028781"/>
    </source>
</evidence>
<dbReference type="EMBL" id="CP009149">
    <property type="protein sequence ID" value="AIJ05817.1"/>
    <property type="molecule type" value="Genomic_DNA"/>
</dbReference>
<proteinExistence type="predicted"/>
<reference evidence="1 2" key="1">
    <citation type="journal article" date="2015" name="Int. J. Syst. Evol. Microbiol.">
        <title>M ethanocaldococcus bathoardescens sp. nov., a hyperthermophilic methanogen isolated from a volcanically active deep-sea hydrothermal vent.</title>
        <authorList>
            <person name="Stewart L.C."/>
            <person name="Jung J.H."/>
            <person name="Kim Y.T."/>
            <person name="Kwon S.W."/>
            <person name="Park C.S."/>
            <person name="Holden J.F."/>
        </authorList>
    </citation>
    <scope>NUCLEOTIDE SEQUENCE [LARGE SCALE GENOMIC DNA]</scope>
    <source>
        <strain evidence="1 2">JH146</strain>
    </source>
</reference>
<dbReference type="GeneID" id="24891582"/>
<dbReference type="STRING" id="1301915.JH146_0973"/>
<dbReference type="InterPro" id="IPR012041">
    <property type="entry name" value="Znf_CPxCG-like"/>
</dbReference>